<evidence type="ECO:0000313" key="6">
    <source>
        <dbReference type="EMBL" id="GLR84352.1"/>
    </source>
</evidence>
<organism evidence="6 7">
    <name type="scientific">Bradyrhizobium iriomotense</name>
    <dbReference type="NCBI Taxonomy" id="441950"/>
    <lineage>
        <taxon>Bacteria</taxon>
        <taxon>Pseudomonadati</taxon>
        <taxon>Pseudomonadota</taxon>
        <taxon>Alphaproteobacteria</taxon>
        <taxon>Hyphomicrobiales</taxon>
        <taxon>Nitrobacteraceae</taxon>
        <taxon>Bradyrhizobium</taxon>
    </lineage>
</organism>
<keyword evidence="4" id="KW-0804">Transcription</keyword>
<dbReference type="Gene3D" id="1.10.10.10">
    <property type="entry name" value="Winged helix-like DNA-binding domain superfamily/Winged helix DNA-binding domain"/>
    <property type="match status" value="1"/>
</dbReference>
<reference evidence="7" key="1">
    <citation type="journal article" date="2019" name="Int. J. Syst. Evol. Microbiol.">
        <title>The Global Catalogue of Microorganisms (GCM) 10K type strain sequencing project: providing services to taxonomists for standard genome sequencing and annotation.</title>
        <authorList>
            <consortium name="The Broad Institute Genomics Platform"/>
            <consortium name="The Broad Institute Genome Sequencing Center for Infectious Disease"/>
            <person name="Wu L."/>
            <person name="Ma J."/>
        </authorList>
    </citation>
    <scope>NUCLEOTIDE SEQUENCE [LARGE SCALE GENOMIC DNA]</scope>
    <source>
        <strain evidence="7">NBRC 102520</strain>
    </source>
</reference>
<dbReference type="GO" id="GO:0003677">
    <property type="term" value="F:DNA binding"/>
    <property type="evidence" value="ECO:0007669"/>
    <property type="project" value="UniProtKB-KW"/>
</dbReference>
<evidence type="ECO:0000256" key="2">
    <source>
        <dbReference type="ARBA" id="ARBA00023015"/>
    </source>
</evidence>
<evidence type="ECO:0000256" key="4">
    <source>
        <dbReference type="ARBA" id="ARBA00023163"/>
    </source>
</evidence>
<dbReference type="SUPFAM" id="SSF100950">
    <property type="entry name" value="NagB/RpiA/CoA transferase-like"/>
    <property type="match status" value="1"/>
</dbReference>
<keyword evidence="3 6" id="KW-0238">DNA-binding</keyword>
<keyword evidence="2" id="KW-0805">Transcription regulation</keyword>
<proteinExistence type="inferred from homology"/>
<dbReference type="InterPro" id="IPR037171">
    <property type="entry name" value="NagB/RpiA_transferase-like"/>
</dbReference>
<name>A0ABQ6AQ09_9BRAD</name>
<gene>
    <name evidence="6" type="ORF">GCM10007857_10620</name>
</gene>
<evidence type="ECO:0000259" key="5">
    <source>
        <dbReference type="Pfam" id="PF04198"/>
    </source>
</evidence>
<evidence type="ECO:0000313" key="7">
    <source>
        <dbReference type="Proteomes" id="UP001156905"/>
    </source>
</evidence>
<dbReference type="InterPro" id="IPR007324">
    <property type="entry name" value="Sugar-bd_dom_put"/>
</dbReference>
<comment type="similarity">
    <text evidence="1">Belongs to the SorC transcriptional regulatory family.</text>
</comment>
<comment type="caution">
    <text evidence="6">The sequence shown here is derived from an EMBL/GenBank/DDBJ whole genome shotgun (WGS) entry which is preliminary data.</text>
</comment>
<sequence length="320" mass="34444">MTPAMAVENEKSRLDDAARAGWLYFIAGHTQDEIAKMLQVSRASAQRLVSLCLAERLITFRLEHPIAACMELAARLKERFELAHCEVVPTDSAAPQATAGIAERCANLLDATLRSETPVIVALGTGRAVRAAVERVTPIDRPNHQIVSLVGNISADGSASFYDTVGRLADRTGARHYPMPLPFLMSSEDERNKMGRIEPIAKVKAIATKADLRLVGIGQMDQKAQVHVDGFVTRDELFEMMRLGAIGEITGWAYDAKGRLLKGGTNKRLTSIPPEVPVKTTTIGAAVGAAKVSAIAAALNGRLINGLITDEATARAILER</sequence>
<dbReference type="Proteomes" id="UP001156905">
    <property type="component" value="Unassembled WGS sequence"/>
</dbReference>
<protein>
    <submittedName>
        <fullName evidence="6">DNA-binding transcriptional regulator</fullName>
    </submittedName>
</protein>
<evidence type="ECO:0000256" key="3">
    <source>
        <dbReference type="ARBA" id="ARBA00023125"/>
    </source>
</evidence>
<dbReference type="InterPro" id="IPR051054">
    <property type="entry name" value="SorC_transcr_regulators"/>
</dbReference>
<accession>A0ABQ6AQ09</accession>
<keyword evidence="7" id="KW-1185">Reference proteome</keyword>
<dbReference type="PANTHER" id="PTHR34294">
    <property type="entry name" value="TRANSCRIPTIONAL REGULATOR-RELATED"/>
    <property type="match status" value="1"/>
</dbReference>
<dbReference type="Gene3D" id="3.40.50.1360">
    <property type="match status" value="1"/>
</dbReference>
<dbReference type="InterPro" id="IPR036388">
    <property type="entry name" value="WH-like_DNA-bd_sf"/>
</dbReference>
<feature type="domain" description="Sugar-binding" evidence="5">
    <location>
        <begin position="65"/>
        <end position="319"/>
    </location>
</feature>
<dbReference type="EMBL" id="BSOW01000003">
    <property type="protein sequence ID" value="GLR84352.1"/>
    <property type="molecule type" value="Genomic_DNA"/>
</dbReference>
<dbReference type="Pfam" id="PF04198">
    <property type="entry name" value="Sugar-bind"/>
    <property type="match status" value="1"/>
</dbReference>
<evidence type="ECO:0000256" key="1">
    <source>
        <dbReference type="ARBA" id="ARBA00010466"/>
    </source>
</evidence>
<dbReference type="PANTHER" id="PTHR34294:SF1">
    <property type="entry name" value="TRANSCRIPTIONAL REGULATOR LSRR"/>
    <property type="match status" value="1"/>
</dbReference>